<evidence type="ECO:0000313" key="1">
    <source>
        <dbReference type="EnsemblMetazoa" id="GBRI028946-PA"/>
    </source>
</evidence>
<protein>
    <submittedName>
        <fullName evidence="1">Uncharacterized protein</fullName>
    </submittedName>
</protein>
<name>A0A1A9WR02_9MUSC</name>
<reference evidence="1" key="2">
    <citation type="submission" date="2020-05" db="UniProtKB">
        <authorList>
            <consortium name="EnsemblMetazoa"/>
        </authorList>
    </citation>
    <scope>IDENTIFICATION</scope>
    <source>
        <strain evidence="1">IAEA</strain>
    </source>
</reference>
<dbReference type="AlphaFoldDB" id="A0A1A9WR02"/>
<dbReference type="EnsemblMetazoa" id="GBRI028946-RA">
    <property type="protein sequence ID" value="GBRI028946-PA"/>
    <property type="gene ID" value="GBRI028946"/>
</dbReference>
<reference evidence="2" key="1">
    <citation type="submission" date="2014-03" db="EMBL/GenBank/DDBJ databases">
        <authorList>
            <person name="Aksoy S."/>
            <person name="Warren W."/>
            <person name="Wilson R.K."/>
        </authorList>
    </citation>
    <scope>NUCLEOTIDE SEQUENCE [LARGE SCALE GENOMIC DNA]</scope>
    <source>
        <strain evidence="2">IAEA</strain>
    </source>
</reference>
<dbReference type="VEuPathDB" id="VectorBase:GBRI028946"/>
<dbReference type="Proteomes" id="UP000091820">
    <property type="component" value="Unassembled WGS sequence"/>
</dbReference>
<keyword evidence="2" id="KW-1185">Reference proteome</keyword>
<evidence type="ECO:0000313" key="2">
    <source>
        <dbReference type="Proteomes" id="UP000091820"/>
    </source>
</evidence>
<proteinExistence type="predicted"/>
<accession>A0A1A9WR02</accession>
<sequence length="175" mass="20268">MYYIKQIKKAFKKKLCNIECFWNEKDKVLGDNNLRVFGIMPVADINIGAILTLSSFHCRFIGLINGAYLFAFPEYSSYGISTELNGLLFQQYHVCLYMLYFRITANKGSFGQQVLFYYMAAVSVSVSVRDFYLANHFPGFRYIVYTKGYATMNAISYRHSNYESILDLTSELRES</sequence>
<organism evidence="1 2">
    <name type="scientific">Glossina brevipalpis</name>
    <dbReference type="NCBI Taxonomy" id="37001"/>
    <lineage>
        <taxon>Eukaryota</taxon>
        <taxon>Metazoa</taxon>
        <taxon>Ecdysozoa</taxon>
        <taxon>Arthropoda</taxon>
        <taxon>Hexapoda</taxon>
        <taxon>Insecta</taxon>
        <taxon>Pterygota</taxon>
        <taxon>Neoptera</taxon>
        <taxon>Endopterygota</taxon>
        <taxon>Diptera</taxon>
        <taxon>Brachycera</taxon>
        <taxon>Muscomorpha</taxon>
        <taxon>Hippoboscoidea</taxon>
        <taxon>Glossinidae</taxon>
        <taxon>Glossina</taxon>
    </lineage>
</organism>